<gene>
    <name evidence="4" type="ORF">CHILSU_LOCUS5848</name>
</gene>
<evidence type="ECO:0000256" key="1">
    <source>
        <dbReference type="PROSITE-ProRule" id="PRU00266"/>
    </source>
</evidence>
<keyword evidence="5" id="KW-1185">Reference proteome</keyword>
<proteinExistence type="predicted"/>
<feature type="compositionally biased region" description="Basic and acidic residues" evidence="2">
    <location>
        <begin position="56"/>
        <end position="66"/>
    </location>
</feature>
<dbReference type="Gene3D" id="3.30.160.590">
    <property type="match status" value="1"/>
</dbReference>
<name>A0ABN8B9B4_CHISP</name>
<feature type="domain" description="DRBM" evidence="3">
    <location>
        <begin position="536"/>
        <end position="603"/>
    </location>
</feature>
<dbReference type="EMBL" id="OU963914">
    <property type="protein sequence ID" value="CAH0402602.1"/>
    <property type="molecule type" value="Genomic_DNA"/>
</dbReference>
<dbReference type="CDD" id="cd19867">
    <property type="entry name" value="DSRM_DGCR8_rpt1"/>
    <property type="match status" value="1"/>
</dbReference>
<feature type="region of interest" description="Disordered" evidence="2">
    <location>
        <begin position="56"/>
        <end position="87"/>
    </location>
</feature>
<dbReference type="SMART" id="SM00358">
    <property type="entry name" value="DSRM"/>
    <property type="match status" value="1"/>
</dbReference>
<dbReference type="PROSITE" id="PS50137">
    <property type="entry name" value="DS_RBD"/>
    <property type="match status" value="1"/>
</dbReference>
<evidence type="ECO:0000256" key="2">
    <source>
        <dbReference type="SAM" id="MobiDB-lite"/>
    </source>
</evidence>
<dbReference type="Gene3D" id="2.20.70.10">
    <property type="match status" value="1"/>
</dbReference>
<feature type="compositionally biased region" description="Basic and acidic residues" evidence="2">
    <location>
        <begin position="76"/>
        <end position="87"/>
    </location>
</feature>
<organism evidence="4 5">
    <name type="scientific">Chilo suppressalis</name>
    <name type="common">Asiatic rice borer moth</name>
    <dbReference type="NCBI Taxonomy" id="168631"/>
    <lineage>
        <taxon>Eukaryota</taxon>
        <taxon>Metazoa</taxon>
        <taxon>Ecdysozoa</taxon>
        <taxon>Arthropoda</taxon>
        <taxon>Hexapoda</taxon>
        <taxon>Insecta</taxon>
        <taxon>Pterygota</taxon>
        <taxon>Neoptera</taxon>
        <taxon>Endopterygota</taxon>
        <taxon>Lepidoptera</taxon>
        <taxon>Glossata</taxon>
        <taxon>Ditrysia</taxon>
        <taxon>Pyraloidea</taxon>
        <taxon>Crambidae</taxon>
        <taxon>Crambinae</taxon>
        <taxon>Chilo</taxon>
    </lineage>
</organism>
<dbReference type="CDD" id="cd19868">
    <property type="entry name" value="DSRM_DGCR8_rpt2"/>
    <property type="match status" value="1"/>
</dbReference>
<dbReference type="InterPro" id="IPR040375">
    <property type="entry name" value="DGCR8"/>
</dbReference>
<reference evidence="4" key="1">
    <citation type="submission" date="2021-12" db="EMBL/GenBank/DDBJ databases">
        <authorList>
            <person name="King R."/>
        </authorList>
    </citation>
    <scope>NUCLEOTIDE SEQUENCE</scope>
</reference>
<accession>A0ABN8B9B4</accession>
<dbReference type="Gene3D" id="3.30.160.20">
    <property type="match status" value="2"/>
</dbReference>
<feature type="region of interest" description="Disordered" evidence="2">
    <location>
        <begin position="390"/>
        <end position="419"/>
    </location>
</feature>
<evidence type="ECO:0000313" key="4">
    <source>
        <dbReference type="EMBL" id="CAH0402602.1"/>
    </source>
</evidence>
<dbReference type="Pfam" id="PF00035">
    <property type="entry name" value="dsrm"/>
    <property type="match status" value="1"/>
</dbReference>
<feature type="region of interest" description="Disordered" evidence="2">
    <location>
        <begin position="1"/>
        <end position="40"/>
    </location>
</feature>
<dbReference type="SUPFAM" id="SSF54768">
    <property type="entry name" value="dsRNA-binding domain-like"/>
    <property type="match status" value="1"/>
</dbReference>
<evidence type="ECO:0000313" key="5">
    <source>
        <dbReference type="Proteomes" id="UP001153292"/>
    </source>
</evidence>
<evidence type="ECO:0000259" key="3">
    <source>
        <dbReference type="PROSITE" id="PS50137"/>
    </source>
</evidence>
<protein>
    <recommendedName>
        <fullName evidence="3">DRBM domain-containing protein</fullName>
    </recommendedName>
</protein>
<keyword evidence="1" id="KW-0694">RNA-binding</keyword>
<dbReference type="InterPro" id="IPR014720">
    <property type="entry name" value="dsRBD_dom"/>
</dbReference>
<dbReference type="PANTHER" id="PTHR13482:SF3">
    <property type="entry name" value="MICROPROCESSOR COMPLEX SUBUNIT DGCR8"/>
    <property type="match status" value="1"/>
</dbReference>
<dbReference type="Proteomes" id="UP001153292">
    <property type="component" value="Chromosome 21"/>
</dbReference>
<dbReference type="PANTHER" id="PTHR13482">
    <property type="entry name" value="MICRORNA PROCESSOR COMPLEX SUBUNIT DGCR8"/>
    <property type="match status" value="1"/>
</dbReference>
<sequence length="800" mass="90375">MSEDDPPAKRMKIGDPISDDTDINNDEFSKKQTDQACNPKYNNFVTAEELEKLKEFKVLDEVKSNDEDSNDESDSSDGKSEVPEEEIEKMLEEDLPEGFKGPPQPKEKPYVTRQKIVLEEKGVNHWEVLPLDWMMVRHYSGMPVYMHRSTRVCTLSKPYFLGTGNTRRHDIPISAIPCLAYRRALEEEKKQQEIDRKIEEQIKNGTWANNLTNINQSNVKSENIPANDNNEMNKSLDISDSASHIIKTAETPTDDNAENAICNGTLDTSDIEENKVTSIIDISEETNNDKTICKSNIDTKTSSNCPFKDEKDKLNTEIRPELVCPVTGKHAHSIKDRVPKIDEIDAESNINARDNIGDITQVNGNVGNCDNNEDADLKTTVGESNVIGENVQGTTEEKNTAEGSTEVNEGDNEKSNDDIQIPKYRQPVIFPGGIVMPPPTVETINNSWKTQHLSHEQVNDYCKKLFIFKTINIMHFNRWADRRKYNKARKTLQYPTLPDGTKLITIPARQSAQDNGNATGGKPMKRDWVMNMDGRSYLSVFHEYVRRALQKQPVYEFVQLENAATPYQATVYIGGMQYGVGRGSSKRQAKSAAARSSIHILIPEMKDDRPKQSDEPDFSCSFFDYVGIEDPRISEFCAATCEPSPHAILRTCLLRNFGASDRHIHTEMKKLEFQKIELTMKVGKHSATVVCKNKKTAKQRASQAILQALHPHVRSWGSLLRLYGSRSVKSSKEKKLEEQQITLLQDRARHNQPNKAVLDKLRADMVRLRDRDAACAPIGTLLLEEDLPTHSGSNLNNVDL</sequence>